<reference evidence="3" key="1">
    <citation type="submission" date="2016-10" db="EMBL/GenBank/DDBJ databases">
        <authorList>
            <person name="Varghese N."/>
            <person name="Submissions S."/>
        </authorList>
    </citation>
    <scope>NUCLEOTIDE SEQUENCE [LARGE SCALE GENOMIC DNA]</scope>
    <source>
        <strain evidence="3">CGMCC 1.11014</strain>
    </source>
</reference>
<proteinExistence type="predicted"/>
<dbReference type="Proteomes" id="UP000199391">
    <property type="component" value="Unassembled WGS sequence"/>
</dbReference>
<dbReference type="STRING" id="1035707.SAMN05216552_104228"/>
<dbReference type="OrthoDB" id="6286374at2"/>
<feature type="transmembrane region" description="Helical" evidence="1">
    <location>
        <begin position="6"/>
        <end position="35"/>
    </location>
</feature>
<keyword evidence="3" id="KW-1185">Reference proteome</keyword>
<keyword evidence="1" id="KW-1133">Transmembrane helix</keyword>
<protein>
    <submittedName>
        <fullName evidence="2">Uncharacterized protein</fullName>
    </submittedName>
</protein>
<accession>A0A1I7LXL4</accession>
<name>A0A1I7LXL4_9BURK</name>
<sequence length="448" mass="47899">MPILTLLDVILGIIFVYLIFALITSAINEALAAILSSRAKWLHKGIRALFGEEGKADDNVAAFYSSPFIRYLSDNSSLLTRGVSYIPAPAAMKALLTHTVATQEGALPLRQGVERLLALYPNTALGVANAIAAIPAGPLHDALKSLYEDALGSVEQFLHGLGATIGKLGKEDSIHAAEAVASLLKRLARDLPAGWDALQATVENLPPGSPIRAVMKDLLMGARGNVLAFEAGFDTWFKGFETQVGAWYRQKTHLVLIGISVFIAVAMNVDTIALVRQLSTNDDMRTALATQALARVKENGVAVEQRAALIKARSEHAALVKAAAEKPKDETAAATAAVAAAKVDLAERTQLDAQAAYEEALKTEVQAMEKAGLSFGWESVWFSSLADTWPVSWVAVVITLFTKLAGLILTAAALTLGAPFWFDLLQKVAQVRSVGPSLIEKKNSDHKK</sequence>
<evidence type="ECO:0000313" key="2">
    <source>
        <dbReference type="EMBL" id="SFV14456.1"/>
    </source>
</evidence>
<feature type="transmembrane region" description="Helical" evidence="1">
    <location>
        <begin position="391"/>
        <end position="422"/>
    </location>
</feature>
<dbReference type="AlphaFoldDB" id="A0A1I7LXL4"/>
<evidence type="ECO:0000313" key="3">
    <source>
        <dbReference type="Proteomes" id="UP000199391"/>
    </source>
</evidence>
<organism evidence="2 3">
    <name type="scientific">Pseudoduganella namucuonensis</name>
    <dbReference type="NCBI Taxonomy" id="1035707"/>
    <lineage>
        <taxon>Bacteria</taxon>
        <taxon>Pseudomonadati</taxon>
        <taxon>Pseudomonadota</taxon>
        <taxon>Betaproteobacteria</taxon>
        <taxon>Burkholderiales</taxon>
        <taxon>Oxalobacteraceae</taxon>
        <taxon>Telluria group</taxon>
        <taxon>Pseudoduganella</taxon>
    </lineage>
</organism>
<dbReference type="RefSeq" id="WP_093559888.1">
    <property type="nucleotide sequence ID" value="NZ_FPBO01000042.1"/>
</dbReference>
<keyword evidence="1" id="KW-0812">Transmembrane</keyword>
<gene>
    <name evidence="2" type="ORF">SAMN05216552_104228</name>
</gene>
<dbReference type="EMBL" id="FPBO01000042">
    <property type="protein sequence ID" value="SFV14456.1"/>
    <property type="molecule type" value="Genomic_DNA"/>
</dbReference>
<keyword evidence="1" id="KW-0472">Membrane</keyword>
<evidence type="ECO:0000256" key="1">
    <source>
        <dbReference type="SAM" id="Phobius"/>
    </source>
</evidence>
<feature type="transmembrane region" description="Helical" evidence="1">
    <location>
        <begin position="254"/>
        <end position="275"/>
    </location>
</feature>